<comment type="caution">
    <text evidence="2">The sequence shown here is derived from an EMBL/GenBank/DDBJ whole genome shotgun (WGS) entry which is preliminary data.</text>
</comment>
<dbReference type="SUPFAM" id="SSF51206">
    <property type="entry name" value="cAMP-binding domain-like"/>
    <property type="match status" value="1"/>
</dbReference>
<name>A0ABP7UXM2_9BACT</name>
<dbReference type="InterPro" id="IPR000595">
    <property type="entry name" value="cNMP-bd_dom"/>
</dbReference>
<dbReference type="EMBL" id="BAABDK010000035">
    <property type="protein sequence ID" value="GAA4054847.1"/>
    <property type="molecule type" value="Genomic_DNA"/>
</dbReference>
<organism evidence="2 3">
    <name type="scientific">Hymenobacter glaciei</name>
    <dbReference type="NCBI Taxonomy" id="877209"/>
    <lineage>
        <taxon>Bacteria</taxon>
        <taxon>Pseudomonadati</taxon>
        <taxon>Bacteroidota</taxon>
        <taxon>Cytophagia</taxon>
        <taxon>Cytophagales</taxon>
        <taxon>Hymenobacteraceae</taxon>
        <taxon>Hymenobacter</taxon>
    </lineage>
</organism>
<dbReference type="Proteomes" id="UP001501469">
    <property type="component" value="Unassembled WGS sequence"/>
</dbReference>
<accession>A0ABP7UXM2</accession>
<dbReference type="PROSITE" id="PS50042">
    <property type="entry name" value="CNMP_BINDING_3"/>
    <property type="match status" value="1"/>
</dbReference>
<reference evidence="3" key="1">
    <citation type="journal article" date="2019" name="Int. J. Syst. Evol. Microbiol.">
        <title>The Global Catalogue of Microorganisms (GCM) 10K type strain sequencing project: providing services to taxonomists for standard genome sequencing and annotation.</title>
        <authorList>
            <consortium name="The Broad Institute Genomics Platform"/>
            <consortium name="The Broad Institute Genome Sequencing Center for Infectious Disease"/>
            <person name="Wu L."/>
            <person name="Ma J."/>
        </authorList>
    </citation>
    <scope>NUCLEOTIDE SEQUENCE [LARGE SCALE GENOMIC DNA]</scope>
    <source>
        <strain evidence="3">JCM 17225</strain>
    </source>
</reference>
<protein>
    <recommendedName>
        <fullName evidence="1">Cyclic nucleotide-binding domain-containing protein</fullName>
    </recommendedName>
</protein>
<keyword evidence="3" id="KW-1185">Reference proteome</keyword>
<evidence type="ECO:0000259" key="1">
    <source>
        <dbReference type="PROSITE" id="PS50042"/>
    </source>
</evidence>
<evidence type="ECO:0000313" key="3">
    <source>
        <dbReference type="Proteomes" id="UP001501469"/>
    </source>
</evidence>
<dbReference type="Gene3D" id="2.60.120.10">
    <property type="entry name" value="Jelly Rolls"/>
    <property type="match status" value="1"/>
</dbReference>
<dbReference type="Pfam" id="PF00027">
    <property type="entry name" value="cNMP_binding"/>
    <property type="match status" value="1"/>
</dbReference>
<evidence type="ECO:0000313" key="2">
    <source>
        <dbReference type="EMBL" id="GAA4054847.1"/>
    </source>
</evidence>
<gene>
    <name evidence="2" type="ORF">GCM10022409_47460</name>
</gene>
<dbReference type="InterPro" id="IPR014710">
    <property type="entry name" value="RmlC-like_jellyroll"/>
</dbReference>
<feature type="domain" description="Cyclic nucleotide-binding" evidence="1">
    <location>
        <begin position="1"/>
        <end position="78"/>
    </location>
</feature>
<dbReference type="InterPro" id="IPR018490">
    <property type="entry name" value="cNMP-bd_dom_sf"/>
</dbReference>
<sequence length="149" mass="16812">MVQQGQVCQSLFFLLRGSCRYITQTEAGDERVVNLHIEHDWMADYTSLTAQKPAEGGILAQEECEVLELALASVHELIKVQPAFFQLGRLLELVQHPATSHSGQLSPDAAYQHLLTTRPQLLQKFSLKHIAALLQIAPETVSRVRKRWK</sequence>
<proteinExistence type="predicted"/>